<evidence type="ECO:0008006" key="4">
    <source>
        <dbReference type="Google" id="ProtNLM"/>
    </source>
</evidence>
<reference evidence="3" key="1">
    <citation type="journal article" date="2017" name="Nat. Microbiol.">
        <title>Global analysis of biosynthetic gene clusters reveals vast potential of secondary metabolite production in Penicillium species.</title>
        <authorList>
            <person name="Nielsen J.C."/>
            <person name="Grijseels S."/>
            <person name="Prigent S."/>
            <person name="Ji B."/>
            <person name="Dainat J."/>
            <person name="Nielsen K.F."/>
            <person name="Frisvad J.C."/>
            <person name="Workman M."/>
            <person name="Nielsen J."/>
        </authorList>
    </citation>
    <scope>NUCLEOTIDE SEQUENCE [LARGE SCALE GENOMIC DNA]</scope>
    <source>
        <strain evidence="3">IBT 13039</strain>
    </source>
</reference>
<organism evidence="2 3">
    <name type="scientific">Penicillium nalgiovense</name>
    <dbReference type="NCBI Taxonomy" id="60175"/>
    <lineage>
        <taxon>Eukaryota</taxon>
        <taxon>Fungi</taxon>
        <taxon>Dikarya</taxon>
        <taxon>Ascomycota</taxon>
        <taxon>Pezizomycotina</taxon>
        <taxon>Eurotiomycetes</taxon>
        <taxon>Eurotiomycetidae</taxon>
        <taxon>Eurotiales</taxon>
        <taxon>Aspergillaceae</taxon>
        <taxon>Penicillium</taxon>
    </lineage>
</organism>
<comment type="caution">
    <text evidence="2">The sequence shown here is derived from an EMBL/GenBank/DDBJ whole genome shotgun (WGS) entry which is preliminary data.</text>
</comment>
<gene>
    <name evidence="2" type="ORF">PENNAL_c0001G01239</name>
</gene>
<name>A0A1V6Z8W1_PENNA</name>
<keyword evidence="1" id="KW-0812">Transmembrane</keyword>
<evidence type="ECO:0000313" key="3">
    <source>
        <dbReference type="Proteomes" id="UP000191691"/>
    </source>
</evidence>
<dbReference type="Proteomes" id="UP000191691">
    <property type="component" value="Unassembled WGS sequence"/>
</dbReference>
<dbReference type="OMA" id="YDYSCAT"/>
<keyword evidence="3" id="KW-1185">Reference proteome</keyword>
<feature type="transmembrane region" description="Helical" evidence="1">
    <location>
        <begin position="62"/>
        <end position="82"/>
    </location>
</feature>
<evidence type="ECO:0000313" key="2">
    <source>
        <dbReference type="EMBL" id="OQE96141.1"/>
    </source>
</evidence>
<keyword evidence="1" id="KW-0472">Membrane</keyword>
<keyword evidence="1" id="KW-1133">Transmembrane helix</keyword>
<accession>A0A1V6Z8W1</accession>
<dbReference type="EMBL" id="MOOB01000001">
    <property type="protein sequence ID" value="OQE96141.1"/>
    <property type="molecule type" value="Genomic_DNA"/>
</dbReference>
<evidence type="ECO:0000256" key="1">
    <source>
        <dbReference type="SAM" id="Phobius"/>
    </source>
</evidence>
<feature type="transmembrane region" description="Helical" evidence="1">
    <location>
        <begin position="125"/>
        <end position="151"/>
    </location>
</feature>
<sequence>MRLSEPRRKGLKKYRTPSALLQLSFLYFHSFCSSEKFLAEEHSLSIMHSTPGGPRPSRLTKWWPIGFFIGAIVCFIIGGALVGTWTSHAYDDCSYGSSYDSSSSYYSSYYSDYDYSCATTNMGELYGAVAMFVIGGILKLVAWILLIIFCVKRSRKVSHTVTYVNSPPVQETQPLQTYAAPQPYAPVSQPAPYPHSPASISGHPEVMGSSVPGTPPPNEANTTAGAFKYCTQCGTAMSGRFCAQCGTQS</sequence>
<protein>
    <recommendedName>
        <fullName evidence="4">Zinc-ribbon domain-containing protein</fullName>
    </recommendedName>
</protein>
<proteinExistence type="predicted"/>
<dbReference type="AlphaFoldDB" id="A0A1V6Z8W1"/>